<dbReference type="GO" id="GO:0070628">
    <property type="term" value="F:proteasome binding"/>
    <property type="evidence" value="ECO:0007669"/>
    <property type="project" value="TreeGrafter"/>
</dbReference>
<keyword evidence="1" id="KW-0677">Repeat</keyword>
<reference evidence="9" key="2">
    <citation type="submission" date="2025-09" db="UniProtKB">
        <authorList>
            <consortium name="Ensembl"/>
        </authorList>
    </citation>
    <scope>IDENTIFICATION</scope>
</reference>
<dbReference type="GO" id="GO:0003684">
    <property type="term" value="F:damaged DNA binding"/>
    <property type="evidence" value="ECO:0007669"/>
    <property type="project" value="UniProtKB-UniRule"/>
</dbReference>
<dbReference type="PANTHER" id="PTHR10621:SF0">
    <property type="entry name" value="UV EXCISION REPAIR PROTEIN RAD23"/>
    <property type="match status" value="1"/>
</dbReference>
<dbReference type="SMART" id="SM00165">
    <property type="entry name" value="UBA"/>
    <property type="match status" value="2"/>
</dbReference>
<dbReference type="FunFam" id="1.10.10.540:FF:000001">
    <property type="entry name" value="UV excision repair protein RAD23 B"/>
    <property type="match status" value="1"/>
</dbReference>
<keyword evidence="10" id="KW-1185">Reference proteome</keyword>
<feature type="domain" description="Ubiquitin-like" evidence="8">
    <location>
        <begin position="8"/>
        <end position="61"/>
    </location>
</feature>
<reference evidence="9" key="1">
    <citation type="submission" date="2025-08" db="UniProtKB">
        <authorList>
            <consortium name="Ensembl"/>
        </authorList>
    </citation>
    <scope>IDENTIFICATION</scope>
</reference>
<dbReference type="SUPFAM" id="SSF46934">
    <property type="entry name" value="UBA-like"/>
    <property type="match status" value="2"/>
</dbReference>
<dbReference type="PROSITE" id="PS50030">
    <property type="entry name" value="UBA"/>
    <property type="match status" value="2"/>
</dbReference>
<comment type="similarity">
    <text evidence="5">Belongs to the RAD23 family.</text>
</comment>
<dbReference type="InterPro" id="IPR006636">
    <property type="entry name" value="STI1_HS-bd"/>
</dbReference>
<evidence type="ECO:0000259" key="8">
    <source>
        <dbReference type="PROSITE" id="PS50053"/>
    </source>
</evidence>
<dbReference type="CDD" id="cd14280">
    <property type="entry name" value="UBA1_Rad23_like"/>
    <property type="match status" value="1"/>
</dbReference>
<dbReference type="PROSITE" id="PS50053">
    <property type="entry name" value="UBIQUITIN_2"/>
    <property type="match status" value="1"/>
</dbReference>
<comment type="function">
    <text evidence="5">Multiubiquitin chain receptor involved in modulation of proteasomal degradation. Involved in nucleotide excision repair.</text>
</comment>
<dbReference type="Gene3D" id="1.10.10.540">
    <property type="entry name" value="XPC-binding domain"/>
    <property type="match status" value="1"/>
</dbReference>
<evidence type="ECO:0000256" key="6">
    <source>
        <dbReference type="SAM" id="MobiDB-lite"/>
    </source>
</evidence>
<dbReference type="GO" id="GO:0005654">
    <property type="term" value="C:nucleoplasm"/>
    <property type="evidence" value="ECO:0007669"/>
    <property type="project" value="TreeGrafter"/>
</dbReference>
<dbReference type="Ensembl" id="ENSEBUT00000007513.1">
    <property type="protein sequence ID" value="ENSEBUP00000007044.1"/>
    <property type="gene ID" value="ENSEBUG00000004588.1"/>
</dbReference>
<dbReference type="FunFam" id="1.10.8.10:FF:000002">
    <property type="entry name" value="UV excision repair protein RAD23 homolog"/>
    <property type="match status" value="1"/>
</dbReference>
<dbReference type="Pfam" id="PF09280">
    <property type="entry name" value="XPC-binding"/>
    <property type="match status" value="1"/>
</dbReference>
<dbReference type="InterPro" id="IPR029071">
    <property type="entry name" value="Ubiquitin-like_domsf"/>
</dbReference>
<dbReference type="NCBIfam" id="TIGR00601">
    <property type="entry name" value="rad23"/>
    <property type="match status" value="1"/>
</dbReference>
<dbReference type="InterPro" id="IPR000626">
    <property type="entry name" value="Ubiquitin-like_dom"/>
</dbReference>
<evidence type="ECO:0000259" key="7">
    <source>
        <dbReference type="PROSITE" id="PS50030"/>
    </source>
</evidence>
<accession>A0A8C4NFR8</accession>
<evidence type="ECO:0000313" key="10">
    <source>
        <dbReference type="Proteomes" id="UP000694388"/>
    </source>
</evidence>
<organism evidence="9 10">
    <name type="scientific">Eptatretus burgeri</name>
    <name type="common">Inshore hagfish</name>
    <dbReference type="NCBI Taxonomy" id="7764"/>
    <lineage>
        <taxon>Eukaryota</taxon>
        <taxon>Metazoa</taxon>
        <taxon>Chordata</taxon>
        <taxon>Craniata</taxon>
        <taxon>Vertebrata</taxon>
        <taxon>Cyclostomata</taxon>
        <taxon>Myxini</taxon>
        <taxon>Myxiniformes</taxon>
        <taxon>Myxinidae</taxon>
        <taxon>Eptatretinae</taxon>
        <taxon>Eptatretus</taxon>
    </lineage>
</organism>
<dbReference type="InterPro" id="IPR015360">
    <property type="entry name" value="XPC-bd"/>
</dbReference>
<comment type="subcellular location">
    <subcellularLocation>
        <location evidence="5">Nucleus</location>
    </subcellularLocation>
    <subcellularLocation>
        <location evidence="5">Cytoplasm</location>
    </subcellularLocation>
</comment>
<dbReference type="GO" id="GO:0043161">
    <property type="term" value="P:proteasome-mediated ubiquitin-dependent protein catabolic process"/>
    <property type="evidence" value="ECO:0007669"/>
    <property type="project" value="UniProtKB-UniRule"/>
</dbReference>
<dbReference type="PRINTS" id="PR01839">
    <property type="entry name" value="RAD23PROTEIN"/>
</dbReference>
<dbReference type="FunFam" id="1.10.8.10:FF:000003">
    <property type="entry name" value="UV excision repair protein RAD23 homolog"/>
    <property type="match status" value="1"/>
</dbReference>
<dbReference type="InterPro" id="IPR015940">
    <property type="entry name" value="UBA"/>
</dbReference>
<evidence type="ECO:0000256" key="3">
    <source>
        <dbReference type="ARBA" id="ARBA00023204"/>
    </source>
</evidence>
<dbReference type="PANTHER" id="PTHR10621">
    <property type="entry name" value="UV EXCISION REPAIR PROTEIN RAD23"/>
    <property type="match status" value="1"/>
</dbReference>
<keyword evidence="4 5" id="KW-0539">Nucleus</keyword>
<dbReference type="GO" id="GO:0043130">
    <property type="term" value="F:ubiquitin binding"/>
    <property type="evidence" value="ECO:0007669"/>
    <property type="project" value="UniProtKB-UniRule"/>
</dbReference>
<name>A0A8C4NFR8_EPTBU</name>
<feature type="region of interest" description="Disordered" evidence="6">
    <location>
        <begin position="178"/>
        <end position="233"/>
    </location>
</feature>
<keyword evidence="2 5" id="KW-0227">DNA damage</keyword>
<dbReference type="Pfam" id="PF00627">
    <property type="entry name" value="UBA"/>
    <property type="match status" value="2"/>
</dbReference>
<dbReference type="Gene3D" id="3.10.20.90">
    <property type="entry name" value="Phosphatidylinositol 3-kinase Catalytic Subunit, Chain A, domain 1"/>
    <property type="match status" value="1"/>
</dbReference>
<dbReference type="SUPFAM" id="SSF54236">
    <property type="entry name" value="Ubiquitin-like"/>
    <property type="match status" value="1"/>
</dbReference>
<evidence type="ECO:0000256" key="1">
    <source>
        <dbReference type="ARBA" id="ARBA00022737"/>
    </source>
</evidence>
<feature type="domain" description="UBA" evidence="7">
    <location>
        <begin position="123"/>
        <end position="163"/>
    </location>
</feature>
<dbReference type="Gene3D" id="1.10.8.10">
    <property type="entry name" value="DNA helicase RuvA subunit, C-terminal domain"/>
    <property type="match status" value="2"/>
</dbReference>
<keyword evidence="5" id="KW-0963">Cytoplasm</keyword>
<feature type="compositionally biased region" description="Low complexity" evidence="6">
    <location>
        <begin position="178"/>
        <end position="221"/>
    </location>
</feature>
<dbReference type="SMART" id="SM00727">
    <property type="entry name" value="STI1"/>
    <property type="match status" value="1"/>
</dbReference>
<proteinExistence type="inferred from homology"/>
<feature type="domain" description="UBA" evidence="7">
    <location>
        <begin position="316"/>
        <end position="357"/>
    </location>
</feature>
<dbReference type="GO" id="GO:0006289">
    <property type="term" value="P:nucleotide-excision repair"/>
    <property type="evidence" value="ECO:0007669"/>
    <property type="project" value="UniProtKB-UniRule"/>
</dbReference>
<dbReference type="GO" id="GO:0031593">
    <property type="term" value="F:polyubiquitin modification-dependent protein binding"/>
    <property type="evidence" value="ECO:0007669"/>
    <property type="project" value="UniProtKB-UniRule"/>
</dbReference>
<dbReference type="InterPro" id="IPR009060">
    <property type="entry name" value="UBA-like_sf"/>
</dbReference>
<evidence type="ECO:0000256" key="2">
    <source>
        <dbReference type="ARBA" id="ARBA00022763"/>
    </source>
</evidence>
<dbReference type="Pfam" id="PF00240">
    <property type="entry name" value="ubiquitin"/>
    <property type="match status" value="1"/>
</dbReference>
<evidence type="ECO:0000313" key="9">
    <source>
        <dbReference type="Ensembl" id="ENSEBUP00000007044.1"/>
    </source>
</evidence>
<dbReference type="InterPro" id="IPR036353">
    <property type="entry name" value="XPC-bd_sf"/>
</dbReference>
<protein>
    <recommendedName>
        <fullName evidence="5">UV excision repair protein RAD23</fullName>
    </recommendedName>
</protein>
<sequence length="362" mass="39251">MLVHFVQVRSLKEKIAVEKGEENFPIAGMKLIYAGKILNDDTPLKEYKIDEKNFVVVMVTKVSCTGICYFTHPLSTLSCVVAPKPLPSSLAISPNIHPPPTYAQHVIPRTNLTSHNIDAVTGQAYEDLVSEMVAMGYGREQVVAALRASYNNPDRAVEYLLTVGLFFRFMISPVSVPAPVSAPSSTPVPVSASTPLSNPPDTSTPSTTTAPPASPTQAPTSQVSNPPSTGNPLEYLRHQAQFQQMRQLLQQNPSLLPSLLQQLSQQNPQLLQQISAHQEHFISMLNEGGGEGSEEGVEGGAAGSDEAAPLNYIQVTQQEKAAIDRLIALGFPEDLAIQAYFACEKNENLAANFLLQQNFDDD</sequence>
<evidence type="ECO:0000256" key="5">
    <source>
        <dbReference type="RuleBase" id="RU367049"/>
    </source>
</evidence>
<dbReference type="SUPFAM" id="SSF101238">
    <property type="entry name" value="XPC-binding domain"/>
    <property type="match status" value="1"/>
</dbReference>
<feature type="compositionally biased region" description="Polar residues" evidence="6">
    <location>
        <begin position="222"/>
        <end position="231"/>
    </location>
</feature>
<keyword evidence="3 5" id="KW-0234">DNA repair</keyword>
<dbReference type="GO" id="GO:0005829">
    <property type="term" value="C:cytosol"/>
    <property type="evidence" value="ECO:0007669"/>
    <property type="project" value="TreeGrafter"/>
</dbReference>
<dbReference type="InterPro" id="IPR004806">
    <property type="entry name" value="Rad23"/>
</dbReference>
<dbReference type="Proteomes" id="UP000694388">
    <property type="component" value="Unplaced"/>
</dbReference>
<dbReference type="AlphaFoldDB" id="A0A8C4NFR8"/>
<dbReference type="GeneTree" id="ENSGT00390000012078"/>
<evidence type="ECO:0000256" key="4">
    <source>
        <dbReference type="ARBA" id="ARBA00023242"/>
    </source>
</evidence>